<feature type="region of interest" description="Disordered" evidence="1">
    <location>
        <begin position="211"/>
        <end position="231"/>
    </location>
</feature>
<dbReference type="OrthoDB" id="10296372at2759"/>
<evidence type="ECO:0000256" key="1">
    <source>
        <dbReference type="SAM" id="MobiDB-lite"/>
    </source>
</evidence>
<dbReference type="AlphaFoldDB" id="A0A6A6QEA8"/>
<reference evidence="2" key="1">
    <citation type="journal article" date="2020" name="Stud. Mycol.">
        <title>101 Dothideomycetes genomes: a test case for predicting lifestyles and emergence of pathogens.</title>
        <authorList>
            <person name="Haridas S."/>
            <person name="Albert R."/>
            <person name="Binder M."/>
            <person name="Bloem J."/>
            <person name="Labutti K."/>
            <person name="Salamov A."/>
            <person name="Andreopoulos B."/>
            <person name="Baker S."/>
            <person name="Barry K."/>
            <person name="Bills G."/>
            <person name="Bluhm B."/>
            <person name="Cannon C."/>
            <person name="Castanera R."/>
            <person name="Culley D."/>
            <person name="Daum C."/>
            <person name="Ezra D."/>
            <person name="Gonzalez J."/>
            <person name="Henrissat B."/>
            <person name="Kuo A."/>
            <person name="Liang C."/>
            <person name="Lipzen A."/>
            <person name="Lutzoni F."/>
            <person name="Magnuson J."/>
            <person name="Mondo S."/>
            <person name="Nolan M."/>
            <person name="Ohm R."/>
            <person name="Pangilinan J."/>
            <person name="Park H.-J."/>
            <person name="Ramirez L."/>
            <person name="Alfaro M."/>
            <person name="Sun H."/>
            <person name="Tritt A."/>
            <person name="Yoshinaga Y."/>
            <person name="Zwiers L.-H."/>
            <person name="Turgeon B."/>
            <person name="Goodwin S."/>
            <person name="Spatafora J."/>
            <person name="Crous P."/>
            <person name="Grigoriev I."/>
        </authorList>
    </citation>
    <scope>NUCLEOTIDE SEQUENCE</scope>
    <source>
        <strain evidence="2">CBS 269.34</strain>
    </source>
</reference>
<feature type="compositionally biased region" description="Basic residues" evidence="1">
    <location>
        <begin position="75"/>
        <end position="89"/>
    </location>
</feature>
<name>A0A6A6QEA8_9PEZI</name>
<organism evidence="2 3">
    <name type="scientific">Lophium mytilinum</name>
    <dbReference type="NCBI Taxonomy" id="390894"/>
    <lineage>
        <taxon>Eukaryota</taxon>
        <taxon>Fungi</taxon>
        <taxon>Dikarya</taxon>
        <taxon>Ascomycota</taxon>
        <taxon>Pezizomycotina</taxon>
        <taxon>Dothideomycetes</taxon>
        <taxon>Pleosporomycetidae</taxon>
        <taxon>Mytilinidiales</taxon>
        <taxon>Mytilinidiaceae</taxon>
        <taxon>Lophium</taxon>
    </lineage>
</organism>
<feature type="region of interest" description="Disordered" evidence="1">
    <location>
        <begin position="29"/>
        <end position="103"/>
    </location>
</feature>
<evidence type="ECO:0000313" key="3">
    <source>
        <dbReference type="Proteomes" id="UP000799750"/>
    </source>
</evidence>
<dbReference type="EMBL" id="MU004197">
    <property type="protein sequence ID" value="KAF2490350.1"/>
    <property type="molecule type" value="Genomic_DNA"/>
</dbReference>
<accession>A0A6A6QEA8</accession>
<proteinExistence type="predicted"/>
<protein>
    <submittedName>
        <fullName evidence="2">Uncharacterized protein</fullName>
    </submittedName>
</protein>
<dbReference type="Proteomes" id="UP000799750">
    <property type="component" value="Unassembled WGS sequence"/>
</dbReference>
<keyword evidence="3" id="KW-1185">Reference proteome</keyword>
<evidence type="ECO:0000313" key="2">
    <source>
        <dbReference type="EMBL" id="KAF2490350.1"/>
    </source>
</evidence>
<feature type="compositionally biased region" description="Basic residues" evidence="1">
    <location>
        <begin position="41"/>
        <end position="52"/>
    </location>
</feature>
<sequence>MPPRKHQRVHQWEQAYVPDPRYFHYDYQEPSMMHQPPSPHQTHHHPYQKPQHHHDLPDETYFSGESLSDDDYARRDRKPPHRHQTHSNHHLTPAPSYSRHLPSMSTYPIRHRQSSIRDDNGSFIFPEKPIHVDITVLDNGYVVNRIQTSMGQMSIREMRRGIFKNPAFGVQPGARLMIDVHGDELDSTQFDPKDSVKSVLGPNRMLRGVIHQGHGYGRSGHRQGAMRSLQY</sequence>
<gene>
    <name evidence="2" type="ORF">BU16DRAFT_543684</name>
</gene>